<reference evidence="1" key="1">
    <citation type="submission" date="2018-02" db="EMBL/GenBank/DDBJ databases">
        <title>Rhizophora mucronata_Transcriptome.</title>
        <authorList>
            <person name="Meera S.P."/>
            <person name="Sreeshan A."/>
            <person name="Augustine A."/>
        </authorList>
    </citation>
    <scope>NUCLEOTIDE SEQUENCE</scope>
    <source>
        <tissue evidence="1">Leaf</tissue>
    </source>
</reference>
<dbReference type="EMBL" id="GGEC01088409">
    <property type="protein sequence ID" value="MBX68893.1"/>
    <property type="molecule type" value="Transcribed_RNA"/>
</dbReference>
<dbReference type="AlphaFoldDB" id="A0A2P2QPH9"/>
<accession>A0A2P2QPH9</accession>
<evidence type="ECO:0000313" key="1">
    <source>
        <dbReference type="EMBL" id="MBX68893.1"/>
    </source>
</evidence>
<sequence length="29" mass="3638">MFSEYKEHKHFDPAQDAARKYYNPFIYKL</sequence>
<organism evidence="1">
    <name type="scientific">Rhizophora mucronata</name>
    <name type="common">Asiatic mangrove</name>
    <dbReference type="NCBI Taxonomy" id="61149"/>
    <lineage>
        <taxon>Eukaryota</taxon>
        <taxon>Viridiplantae</taxon>
        <taxon>Streptophyta</taxon>
        <taxon>Embryophyta</taxon>
        <taxon>Tracheophyta</taxon>
        <taxon>Spermatophyta</taxon>
        <taxon>Magnoliopsida</taxon>
        <taxon>eudicotyledons</taxon>
        <taxon>Gunneridae</taxon>
        <taxon>Pentapetalae</taxon>
        <taxon>rosids</taxon>
        <taxon>fabids</taxon>
        <taxon>Malpighiales</taxon>
        <taxon>Rhizophoraceae</taxon>
        <taxon>Rhizophora</taxon>
    </lineage>
</organism>
<name>A0A2P2QPH9_RHIMU</name>
<proteinExistence type="predicted"/>
<protein>
    <submittedName>
        <fullName evidence="1">Uncharacterized protein</fullName>
    </submittedName>
</protein>